<dbReference type="EMBL" id="JAADJT010000004">
    <property type="protein sequence ID" value="NGZ84743.1"/>
    <property type="molecule type" value="Genomic_DNA"/>
</dbReference>
<name>A0ABX0FJN4_9BURK</name>
<evidence type="ECO:0000259" key="2">
    <source>
        <dbReference type="Pfam" id="PF25023"/>
    </source>
</evidence>
<dbReference type="InterPro" id="IPR056823">
    <property type="entry name" value="TEN-like_YD-shell"/>
</dbReference>
<dbReference type="RefSeq" id="WP_166102236.1">
    <property type="nucleotide sequence ID" value="NZ_JAADJT010000004.1"/>
</dbReference>
<sequence length="183" mass="19531">MTSISGTTALTLGYDTQGNLTSRGGAAYVFDQGNRMSSATGKASYVYDGWGRRVKLAKTDGTTVIQVYSMEGKLLYGSSAVGAATPTESRYIYLKDHLLAEAGVAYVHTDGLGSPIARTGPTGTALTRTRYEPYGLTAAGTAPATIGFTGHVNDTDTALGYMQQRYYDPVVGRFMRPIHCSRM</sequence>
<evidence type="ECO:0000256" key="1">
    <source>
        <dbReference type="ARBA" id="ARBA00022737"/>
    </source>
</evidence>
<feature type="domain" description="Teneurin-like YD-shell" evidence="2">
    <location>
        <begin position="13"/>
        <end position="177"/>
    </location>
</feature>
<organism evidence="3 4">
    <name type="scientific">Duganella aceris</name>
    <dbReference type="NCBI Taxonomy" id="2703883"/>
    <lineage>
        <taxon>Bacteria</taxon>
        <taxon>Pseudomonadati</taxon>
        <taxon>Pseudomonadota</taxon>
        <taxon>Betaproteobacteria</taxon>
        <taxon>Burkholderiales</taxon>
        <taxon>Oxalobacteraceae</taxon>
        <taxon>Telluria group</taxon>
        <taxon>Duganella</taxon>
    </lineage>
</organism>
<gene>
    <name evidence="3" type="ORF">GW587_10790</name>
</gene>
<dbReference type="NCBIfam" id="TIGR03696">
    <property type="entry name" value="Rhs_assc_core"/>
    <property type="match status" value="1"/>
</dbReference>
<keyword evidence="1" id="KW-0677">Repeat</keyword>
<comment type="caution">
    <text evidence="3">The sequence shown here is derived from an EMBL/GenBank/DDBJ whole genome shotgun (WGS) entry which is preliminary data.</text>
</comment>
<dbReference type="InterPro" id="IPR050708">
    <property type="entry name" value="T6SS_VgrG/RHS"/>
</dbReference>
<reference evidence="3 4" key="1">
    <citation type="submission" date="2020-01" db="EMBL/GenBank/DDBJ databases">
        <authorList>
            <person name="Lee S.D."/>
        </authorList>
    </citation>
    <scope>NUCLEOTIDE SEQUENCE [LARGE SCALE GENOMIC DNA]</scope>
    <source>
        <strain evidence="3 4">SAP-35</strain>
    </source>
</reference>
<proteinExistence type="predicted"/>
<reference evidence="4" key="2">
    <citation type="submission" date="2023-07" db="EMBL/GenBank/DDBJ databases">
        <title>Duganella aceri sp. nov., isolated from tree sap.</title>
        <authorList>
            <person name="Kim I.S."/>
        </authorList>
    </citation>
    <scope>NUCLEOTIDE SEQUENCE [LARGE SCALE GENOMIC DNA]</scope>
    <source>
        <strain evidence="4">SAP-35</strain>
    </source>
</reference>
<dbReference type="InterPro" id="IPR022385">
    <property type="entry name" value="Rhs_assc_core"/>
</dbReference>
<accession>A0ABX0FJN4</accession>
<dbReference type="Proteomes" id="UP000666369">
    <property type="component" value="Unassembled WGS sequence"/>
</dbReference>
<dbReference type="Pfam" id="PF25023">
    <property type="entry name" value="TEN_YD-shell"/>
    <property type="match status" value="1"/>
</dbReference>
<dbReference type="Gene3D" id="2.180.10.10">
    <property type="entry name" value="RHS repeat-associated core"/>
    <property type="match status" value="1"/>
</dbReference>
<dbReference type="PANTHER" id="PTHR32305:SF15">
    <property type="entry name" value="PROTEIN RHSA-RELATED"/>
    <property type="match status" value="1"/>
</dbReference>
<evidence type="ECO:0000313" key="3">
    <source>
        <dbReference type="EMBL" id="NGZ84743.1"/>
    </source>
</evidence>
<keyword evidence="4" id="KW-1185">Reference proteome</keyword>
<evidence type="ECO:0000313" key="4">
    <source>
        <dbReference type="Proteomes" id="UP000666369"/>
    </source>
</evidence>
<protein>
    <recommendedName>
        <fullName evidence="2">Teneurin-like YD-shell domain-containing protein</fullName>
    </recommendedName>
</protein>
<dbReference type="PANTHER" id="PTHR32305">
    <property type="match status" value="1"/>
</dbReference>